<dbReference type="CDD" id="cd06261">
    <property type="entry name" value="TM_PBP2"/>
    <property type="match status" value="1"/>
</dbReference>
<keyword evidence="7 8" id="KW-0472">Membrane</keyword>
<name>A0A429Z6Q8_9ENTE</name>
<feature type="domain" description="ABC transmembrane type-1" evidence="9">
    <location>
        <begin position="60"/>
        <end position="263"/>
    </location>
</feature>
<dbReference type="PANTHER" id="PTHR42929">
    <property type="entry name" value="INNER MEMBRANE ABC TRANSPORTER PERMEASE PROTEIN YDCU-RELATED-RELATED"/>
    <property type="match status" value="1"/>
</dbReference>
<feature type="transmembrane region" description="Helical" evidence="8">
    <location>
        <begin position="184"/>
        <end position="206"/>
    </location>
</feature>
<keyword evidence="11" id="KW-1185">Reference proteome</keyword>
<dbReference type="PROSITE" id="PS50928">
    <property type="entry name" value="ABC_TM1"/>
    <property type="match status" value="1"/>
</dbReference>
<keyword evidence="5 8" id="KW-0812">Transmembrane</keyword>
<dbReference type="GO" id="GO:0055085">
    <property type="term" value="P:transmembrane transport"/>
    <property type="evidence" value="ECO:0007669"/>
    <property type="project" value="InterPro"/>
</dbReference>
<feature type="transmembrane region" description="Helical" evidence="8">
    <location>
        <begin position="65"/>
        <end position="86"/>
    </location>
</feature>
<dbReference type="EMBL" id="PXZH01000002">
    <property type="protein sequence ID" value="RST89363.1"/>
    <property type="molecule type" value="Genomic_DNA"/>
</dbReference>
<sequence>MKKKIVIGWLLVPVTLVVSLFLVIPLVYMLLSSFKQDGTQAWTINNYLQAVSNPYYYQAFFNSGWIALVSSLVGILLASLFCQALLQLPDKLQEKLTLFSNLAANFAGVPLAFGFIILFGNAGIFKLIFPEWLQFDLYSWKGLVLTYVYFQIPLATLFLYPVLKKVQKNWQESAELLGASNFYYIRKVVFPYVLPAMSGTFAILFANGMGTYETAYALVGSNINLITTRIGALVAGDVYAKPNVGSALAVLFALSMILVIALSQKFMTQMRRVTE</sequence>
<organism evidence="10 11">
    <name type="scientific">Vagococcus humatus</name>
    <dbReference type="NCBI Taxonomy" id="1889241"/>
    <lineage>
        <taxon>Bacteria</taxon>
        <taxon>Bacillati</taxon>
        <taxon>Bacillota</taxon>
        <taxon>Bacilli</taxon>
        <taxon>Lactobacillales</taxon>
        <taxon>Enterococcaceae</taxon>
        <taxon>Vagococcus</taxon>
    </lineage>
</organism>
<comment type="similarity">
    <text evidence="2">Belongs to the binding-protein-dependent transport system permease family. CysTW subfamily.</text>
</comment>
<feature type="transmembrane region" description="Helical" evidence="8">
    <location>
        <begin position="144"/>
        <end position="163"/>
    </location>
</feature>
<accession>A0A429Z6Q8</accession>
<evidence type="ECO:0000259" key="9">
    <source>
        <dbReference type="PROSITE" id="PS50928"/>
    </source>
</evidence>
<feature type="transmembrane region" description="Helical" evidence="8">
    <location>
        <begin position="98"/>
        <end position="124"/>
    </location>
</feature>
<feature type="transmembrane region" description="Helical" evidence="8">
    <location>
        <begin position="244"/>
        <end position="262"/>
    </location>
</feature>
<evidence type="ECO:0000256" key="5">
    <source>
        <dbReference type="ARBA" id="ARBA00022692"/>
    </source>
</evidence>
<evidence type="ECO:0000256" key="3">
    <source>
        <dbReference type="ARBA" id="ARBA00022448"/>
    </source>
</evidence>
<evidence type="ECO:0000256" key="4">
    <source>
        <dbReference type="ARBA" id="ARBA00022475"/>
    </source>
</evidence>
<gene>
    <name evidence="10" type="ORF">C7P63_06205</name>
</gene>
<reference evidence="10 11" key="1">
    <citation type="submission" date="2018-03" db="EMBL/GenBank/DDBJ databases">
        <authorList>
            <person name="Gulvik C.A."/>
        </authorList>
    </citation>
    <scope>NUCLEOTIDE SEQUENCE [LARGE SCALE GENOMIC DNA]</scope>
    <source>
        <strain evidence="10 11">JCM 31581</strain>
    </source>
</reference>
<protein>
    <submittedName>
        <fullName evidence="10">ABC transporter permease</fullName>
    </submittedName>
</protein>
<evidence type="ECO:0000256" key="1">
    <source>
        <dbReference type="ARBA" id="ARBA00004651"/>
    </source>
</evidence>
<evidence type="ECO:0000256" key="2">
    <source>
        <dbReference type="ARBA" id="ARBA00007069"/>
    </source>
</evidence>
<dbReference type="GO" id="GO:0005886">
    <property type="term" value="C:plasma membrane"/>
    <property type="evidence" value="ECO:0007669"/>
    <property type="project" value="UniProtKB-SubCell"/>
</dbReference>
<evidence type="ECO:0000256" key="6">
    <source>
        <dbReference type="ARBA" id="ARBA00022989"/>
    </source>
</evidence>
<feature type="transmembrane region" description="Helical" evidence="8">
    <location>
        <begin position="7"/>
        <end position="31"/>
    </location>
</feature>
<evidence type="ECO:0000256" key="8">
    <source>
        <dbReference type="SAM" id="Phobius"/>
    </source>
</evidence>
<dbReference type="InterPro" id="IPR035906">
    <property type="entry name" value="MetI-like_sf"/>
</dbReference>
<dbReference type="PANTHER" id="PTHR42929:SF1">
    <property type="entry name" value="INNER MEMBRANE ABC TRANSPORTER PERMEASE PROTEIN YDCU-RELATED"/>
    <property type="match status" value="1"/>
</dbReference>
<dbReference type="Proteomes" id="UP000277864">
    <property type="component" value="Unassembled WGS sequence"/>
</dbReference>
<comment type="caution">
    <text evidence="10">The sequence shown here is derived from an EMBL/GenBank/DDBJ whole genome shotgun (WGS) entry which is preliminary data.</text>
</comment>
<evidence type="ECO:0000313" key="11">
    <source>
        <dbReference type="Proteomes" id="UP000277864"/>
    </source>
</evidence>
<dbReference type="RefSeq" id="WP_125943296.1">
    <property type="nucleotide sequence ID" value="NZ_PXZH01000002.1"/>
</dbReference>
<dbReference type="OrthoDB" id="8404154at2"/>
<evidence type="ECO:0000256" key="7">
    <source>
        <dbReference type="ARBA" id="ARBA00023136"/>
    </source>
</evidence>
<dbReference type="InterPro" id="IPR000515">
    <property type="entry name" value="MetI-like"/>
</dbReference>
<proteinExistence type="inferred from homology"/>
<dbReference type="Gene3D" id="1.10.3720.10">
    <property type="entry name" value="MetI-like"/>
    <property type="match status" value="1"/>
</dbReference>
<dbReference type="AlphaFoldDB" id="A0A429Z6Q8"/>
<evidence type="ECO:0000313" key="10">
    <source>
        <dbReference type="EMBL" id="RST89363.1"/>
    </source>
</evidence>
<dbReference type="SUPFAM" id="SSF161098">
    <property type="entry name" value="MetI-like"/>
    <property type="match status" value="1"/>
</dbReference>
<keyword evidence="3" id="KW-0813">Transport</keyword>
<keyword evidence="6 8" id="KW-1133">Transmembrane helix</keyword>
<keyword evidence="4" id="KW-1003">Cell membrane</keyword>
<comment type="subcellular location">
    <subcellularLocation>
        <location evidence="1">Cell membrane</location>
        <topology evidence="1">Multi-pass membrane protein</topology>
    </subcellularLocation>
</comment>